<evidence type="ECO:0000256" key="1">
    <source>
        <dbReference type="ARBA" id="ARBA00001964"/>
    </source>
</evidence>
<sequence length="274" mass="30278">MKSNYDELNDVSRKLRLECLRVTFNSGMGHLGPDFSCLDILVTLYSNILNFPGGDLTHPDRDRFILSKGHAALALYATLRECFGDSSYDLDTFNSYDSALAGHPSNKRLSGIETSTGALGHGMPFAVGCALAAKLTRSNRRVFVLVGDGELQEGSNWEAAMYASAQQLDNLAVIVDRNNLQQGRFIEEVNTLGALEEKWLAFGWEVRPVDGHDIRAITQALTHFPHIEGRPTCLVADTTKGKGVSFMENNPAWHHKVPNMHEYELALAELGDKQ</sequence>
<dbReference type="InterPro" id="IPR029061">
    <property type="entry name" value="THDP-binding"/>
</dbReference>
<reference evidence="5 6" key="1">
    <citation type="submission" date="2022-03" db="EMBL/GenBank/DDBJ databases">
        <title>Genomic signatures underlying metal tolerance in selected Arctic bacterial isolates.</title>
        <authorList>
            <person name="Thomas F.A."/>
            <person name="Venkatachalam S."/>
            <person name="Krishnan K.P."/>
        </authorList>
    </citation>
    <scope>NUCLEOTIDE SEQUENCE [LARGE SCALE GENOMIC DNA]</scope>
    <source>
        <strain evidence="5 6">HM116</strain>
    </source>
</reference>
<dbReference type="InterPro" id="IPR005474">
    <property type="entry name" value="Transketolase_N"/>
</dbReference>
<dbReference type="EMBL" id="JAKVTW010000025">
    <property type="protein sequence ID" value="MCH4813839.1"/>
    <property type="molecule type" value="Genomic_DNA"/>
</dbReference>
<proteinExistence type="inferred from homology"/>
<dbReference type="Gene3D" id="3.40.50.970">
    <property type="match status" value="1"/>
</dbReference>
<dbReference type="PANTHER" id="PTHR47514">
    <property type="entry name" value="TRANSKETOLASE N-TERMINAL SECTION-RELATED"/>
    <property type="match status" value="1"/>
</dbReference>
<accession>A0ABS9SCL3</accession>
<protein>
    <submittedName>
        <fullName evidence="5">Transketolase</fullName>
    </submittedName>
</protein>
<dbReference type="CDD" id="cd02012">
    <property type="entry name" value="TPP_TK"/>
    <property type="match status" value="1"/>
</dbReference>
<comment type="similarity">
    <text evidence="2">Belongs to the transketolase family.</text>
</comment>
<keyword evidence="3" id="KW-0786">Thiamine pyrophosphate</keyword>
<keyword evidence="6" id="KW-1185">Reference proteome</keyword>
<organism evidence="5 6">
    <name type="scientific">Vreelandella neptunia</name>
    <dbReference type="NCBI Taxonomy" id="115551"/>
    <lineage>
        <taxon>Bacteria</taxon>
        <taxon>Pseudomonadati</taxon>
        <taxon>Pseudomonadota</taxon>
        <taxon>Gammaproteobacteria</taxon>
        <taxon>Oceanospirillales</taxon>
        <taxon>Halomonadaceae</taxon>
        <taxon>Vreelandella</taxon>
    </lineage>
</organism>
<evidence type="ECO:0000259" key="4">
    <source>
        <dbReference type="Pfam" id="PF00456"/>
    </source>
</evidence>
<comment type="caution">
    <text evidence="5">The sequence shown here is derived from an EMBL/GenBank/DDBJ whole genome shotgun (WGS) entry which is preliminary data.</text>
</comment>
<feature type="domain" description="Transketolase N-terminal" evidence="4">
    <location>
        <begin position="25"/>
        <end position="254"/>
    </location>
</feature>
<evidence type="ECO:0000256" key="3">
    <source>
        <dbReference type="ARBA" id="ARBA00023052"/>
    </source>
</evidence>
<comment type="cofactor">
    <cofactor evidence="1">
        <name>thiamine diphosphate</name>
        <dbReference type="ChEBI" id="CHEBI:58937"/>
    </cofactor>
</comment>
<dbReference type="Proteomes" id="UP001320609">
    <property type="component" value="Unassembled WGS sequence"/>
</dbReference>
<name>A0ABS9SCL3_9GAMM</name>
<evidence type="ECO:0000256" key="2">
    <source>
        <dbReference type="ARBA" id="ARBA00007131"/>
    </source>
</evidence>
<dbReference type="RefSeq" id="WP_240720300.1">
    <property type="nucleotide sequence ID" value="NZ_JAKVTW010000025.1"/>
</dbReference>
<dbReference type="SUPFAM" id="SSF52518">
    <property type="entry name" value="Thiamin diphosphate-binding fold (THDP-binding)"/>
    <property type="match status" value="1"/>
</dbReference>
<evidence type="ECO:0000313" key="6">
    <source>
        <dbReference type="Proteomes" id="UP001320609"/>
    </source>
</evidence>
<evidence type="ECO:0000313" key="5">
    <source>
        <dbReference type="EMBL" id="MCH4813839.1"/>
    </source>
</evidence>
<dbReference type="Pfam" id="PF00456">
    <property type="entry name" value="Transketolase_N"/>
    <property type="match status" value="1"/>
</dbReference>
<gene>
    <name evidence="5" type="ORF">MLE19_21175</name>
</gene>
<dbReference type="PANTHER" id="PTHR47514:SF1">
    <property type="entry name" value="TRANSKETOLASE N-TERMINAL SECTION-RELATED"/>
    <property type="match status" value="1"/>
</dbReference>